<keyword evidence="2" id="KW-1185">Reference proteome</keyword>
<dbReference type="KEGG" id="wcp:H9Q76_10315"/>
<dbReference type="AlphaFoldDB" id="A0A7G9FKP0"/>
<evidence type="ECO:0000313" key="1">
    <source>
        <dbReference type="EMBL" id="QNL99121.1"/>
    </source>
</evidence>
<protein>
    <submittedName>
        <fullName evidence="1">DNA alkylation repair protein</fullName>
    </submittedName>
</protein>
<dbReference type="EMBL" id="CP060632">
    <property type="protein sequence ID" value="QNL99121.1"/>
    <property type="molecule type" value="Genomic_DNA"/>
</dbReference>
<dbReference type="SUPFAM" id="SSF48371">
    <property type="entry name" value="ARM repeat"/>
    <property type="match status" value="1"/>
</dbReference>
<gene>
    <name evidence="1" type="ORF">H9Q76_10315</name>
</gene>
<name>A0A7G9FKP0_9FIRM</name>
<dbReference type="Gene3D" id="1.25.10.90">
    <property type="match status" value="1"/>
</dbReference>
<sequence>MTELQRRLFELQDKKYQAFHSKLIPNIEPAHVIGIRTPVLRNFAKAFAKEDGAEAFLQELPHTYYEENNLHMMLIGGIRDYAQCLYEVKRMLPYVDNWATCDFPVPKCFAKHKEELLPEIHTFLASGETYTIRYGIGLLMRLYLDEDFKPEYPVMVASVTSEEYYVNMMIAWYFATALAKQWEMCIPYIEERRLSPWVHRKTIQKAVESYRITDEQKVYLKTFR</sequence>
<dbReference type="Proteomes" id="UP000515819">
    <property type="component" value="Chromosome"/>
</dbReference>
<evidence type="ECO:0000313" key="2">
    <source>
        <dbReference type="Proteomes" id="UP000515819"/>
    </source>
</evidence>
<reference evidence="1 2" key="1">
    <citation type="submission" date="2020-08" db="EMBL/GenBank/DDBJ databases">
        <authorList>
            <person name="Liu C."/>
            <person name="Sun Q."/>
        </authorList>
    </citation>
    <scope>NUCLEOTIDE SEQUENCE [LARGE SCALE GENOMIC DNA]</scope>
    <source>
        <strain evidence="1 2">NSJ-4</strain>
    </source>
</reference>
<dbReference type="CDD" id="cd06561">
    <property type="entry name" value="AlkD_like"/>
    <property type="match status" value="1"/>
</dbReference>
<proteinExistence type="predicted"/>
<dbReference type="Pfam" id="PF08713">
    <property type="entry name" value="DNA_alkylation"/>
    <property type="match status" value="1"/>
</dbReference>
<organism evidence="1 2">
    <name type="scientific">Wujia chipingensis</name>
    <dbReference type="NCBI Taxonomy" id="2763670"/>
    <lineage>
        <taxon>Bacteria</taxon>
        <taxon>Bacillati</taxon>
        <taxon>Bacillota</taxon>
        <taxon>Clostridia</taxon>
        <taxon>Lachnospirales</taxon>
        <taxon>Lachnospiraceae</taxon>
        <taxon>Wujia</taxon>
    </lineage>
</organism>
<dbReference type="InterPro" id="IPR014825">
    <property type="entry name" value="DNA_alkylation"/>
</dbReference>
<dbReference type="RefSeq" id="WP_118374107.1">
    <property type="nucleotide sequence ID" value="NZ_CP060632.1"/>
</dbReference>
<accession>A0A7G9FKP0</accession>
<dbReference type="InterPro" id="IPR016024">
    <property type="entry name" value="ARM-type_fold"/>
</dbReference>